<feature type="domain" description="NADP-dependent oxidoreductase" evidence="2">
    <location>
        <begin position="15"/>
        <end position="307"/>
    </location>
</feature>
<dbReference type="PANTHER" id="PTHR43625">
    <property type="entry name" value="AFLATOXIN B1 ALDEHYDE REDUCTASE"/>
    <property type="match status" value="1"/>
</dbReference>
<dbReference type="OrthoDB" id="37537at2759"/>
<dbReference type="PANTHER" id="PTHR43625:SF40">
    <property type="entry name" value="ALDO-KETO REDUCTASE YAKC [NADP(+)]"/>
    <property type="match status" value="1"/>
</dbReference>
<dbReference type="GO" id="GO:0016491">
    <property type="term" value="F:oxidoreductase activity"/>
    <property type="evidence" value="ECO:0007669"/>
    <property type="project" value="UniProtKB-KW"/>
</dbReference>
<dbReference type="AlphaFoldDB" id="A0A8S0XCU3"/>
<evidence type="ECO:0000259" key="2">
    <source>
        <dbReference type="Pfam" id="PF00248"/>
    </source>
</evidence>
<evidence type="ECO:0000256" key="1">
    <source>
        <dbReference type="ARBA" id="ARBA00023002"/>
    </source>
</evidence>
<dbReference type="InterPro" id="IPR050791">
    <property type="entry name" value="Aldo-Keto_reductase"/>
</dbReference>
<name>A0A8S0XCU3_CYCAE</name>
<dbReference type="SUPFAM" id="SSF51430">
    <property type="entry name" value="NAD(P)-linked oxidoreductase"/>
    <property type="match status" value="1"/>
</dbReference>
<accession>A0A8S0XCU3</accession>
<dbReference type="Proteomes" id="UP000467700">
    <property type="component" value="Unassembled WGS sequence"/>
</dbReference>
<dbReference type="InterPro" id="IPR023210">
    <property type="entry name" value="NADP_OxRdtase_dom"/>
</dbReference>
<comment type="caution">
    <text evidence="3">The sequence shown here is derived from an EMBL/GenBank/DDBJ whole genome shotgun (WGS) entry which is preliminary data.</text>
</comment>
<sequence length="337" mass="37338">MAIPTRKVANEDISAIGFGLMGISAFYGAIEDDEARFKVLDAAFEEGCTFWDSADYYADSEELIGKWFKRTGKRDKIFIATKFGITPTAPNGKPEYVRSACEKSLKRLGVDTVGLYYIHRVDQTVPIELRKAALKFLIAKEKIRHIGLSESSAAILRRAHAVHPIAAYQVEYSPFVLDIEDEKIGLLETCRDLGVAVVAYSPLGRGMLTGTYRSPADIPADDNRRYLTRFSEKNFPNINKLVDGLQELGNKHNATTGQVTLVWLLTLGNDIIPIPGTKKVKMTGAYLKENMAAAKIQLSTEEIAEGRRIANDADVTDGDRYPADHMAFLFADTPPLE</sequence>
<protein>
    <recommendedName>
        <fullName evidence="2">NADP-dependent oxidoreductase domain-containing protein</fullName>
    </recommendedName>
</protein>
<evidence type="ECO:0000313" key="3">
    <source>
        <dbReference type="EMBL" id="CAA7257376.1"/>
    </source>
</evidence>
<proteinExistence type="predicted"/>
<reference evidence="3 4" key="1">
    <citation type="submission" date="2020-01" db="EMBL/GenBank/DDBJ databases">
        <authorList>
            <person name="Gupta K D."/>
        </authorList>
    </citation>
    <scope>NUCLEOTIDE SEQUENCE [LARGE SCALE GENOMIC DNA]</scope>
</reference>
<organism evidence="3 4">
    <name type="scientific">Cyclocybe aegerita</name>
    <name type="common">Black poplar mushroom</name>
    <name type="synonym">Agrocybe aegerita</name>
    <dbReference type="NCBI Taxonomy" id="1973307"/>
    <lineage>
        <taxon>Eukaryota</taxon>
        <taxon>Fungi</taxon>
        <taxon>Dikarya</taxon>
        <taxon>Basidiomycota</taxon>
        <taxon>Agaricomycotina</taxon>
        <taxon>Agaricomycetes</taxon>
        <taxon>Agaricomycetidae</taxon>
        <taxon>Agaricales</taxon>
        <taxon>Agaricineae</taxon>
        <taxon>Bolbitiaceae</taxon>
        <taxon>Cyclocybe</taxon>
    </lineage>
</organism>
<dbReference type="EMBL" id="CACVBS010000001">
    <property type="protein sequence ID" value="CAA7257376.1"/>
    <property type="molecule type" value="Genomic_DNA"/>
</dbReference>
<dbReference type="InterPro" id="IPR036812">
    <property type="entry name" value="NAD(P)_OxRdtase_dom_sf"/>
</dbReference>
<gene>
    <name evidence="3" type="ORF">AAE3_LOCUS443</name>
</gene>
<dbReference type="Pfam" id="PF00248">
    <property type="entry name" value="Aldo_ket_red"/>
    <property type="match status" value="1"/>
</dbReference>
<dbReference type="GO" id="GO:0005737">
    <property type="term" value="C:cytoplasm"/>
    <property type="evidence" value="ECO:0007669"/>
    <property type="project" value="TreeGrafter"/>
</dbReference>
<dbReference type="Gene3D" id="3.20.20.100">
    <property type="entry name" value="NADP-dependent oxidoreductase domain"/>
    <property type="match status" value="1"/>
</dbReference>
<evidence type="ECO:0000313" key="4">
    <source>
        <dbReference type="Proteomes" id="UP000467700"/>
    </source>
</evidence>
<keyword evidence="1" id="KW-0560">Oxidoreductase</keyword>
<keyword evidence="4" id="KW-1185">Reference proteome</keyword>